<proteinExistence type="predicted"/>
<sequence length="99" mass="10448">MDLTATGAFAIDGDLVVIGNAGVDGDVADGDNDLLVAGVLEVDGEFELDGSLDADVTTLLPQEIMPKPFILRQPQVALILPQQVPQQARTLILLLQDLP</sequence>
<evidence type="ECO:0000313" key="2">
    <source>
        <dbReference type="Proteomes" id="UP000034705"/>
    </source>
</evidence>
<accession>A0A0G1PH43</accession>
<reference evidence="1 2" key="1">
    <citation type="journal article" date="2015" name="Nature">
        <title>rRNA introns, odd ribosomes, and small enigmatic genomes across a large radiation of phyla.</title>
        <authorList>
            <person name="Brown C.T."/>
            <person name="Hug L.A."/>
            <person name="Thomas B.C."/>
            <person name="Sharon I."/>
            <person name="Castelle C.J."/>
            <person name="Singh A."/>
            <person name="Wilkins M.J."/>
            <person name="Williams K.H."/>
            <person name="Banfield J.F."/>
        </authorList>
    </citation>
    <scope>NUCLEOTIDE SEQUENCE [LARGE SCALE GENOMIC DNA]</scope>
</reference>
<protein>
    <submittedName>
        <fullName evidence="1">Uncharacterized protein</fullName>
    </submittedName>
</protein>
<gene>
    <name evidence="1" type="ORF">UX45_C0024G0013</name>
</gene>
<dbReference type="AlphaFoldDB" id="A0A0G1PH43"/>
<dbReference type="Proteomes" id="UP000034705">
    <property type="component" value="Unassembled WGS sequence"/>
</dbReference>
<organism evidence="1 2">
    <name type="scientific">Candidatus Uhrbacteria bacterium GW2011_GWF2_46_218</name>
    <dbReference type="NCBI Taxonomy" id="1619001"/>
    <lineage>
        <taxon>Bacteria</taxon>
        <taxon>Candidatus Uhriibacteriota</taxon>
    </lineage>
</organism>
<name>A0A0G1PH43_9BACT</name>
<comment type="caution">
    <text evidence="1">The sequence shown here is derived from an EMBL/GenBank/DDBJ whole genome shotgun (WGS) entry which is preliminary data.</text>
</comment>
<dbReference type="EMBL" id="LCMG01000024">
    <property type="protein sequence ID" value="KKU32012.1"/>
    <property type="molecule type" value="Genomic_DNA"/>
</dbReference>
<evidence type="ECO:0000313" key="1">
    <source>
        <dbReference type="EMBL" id="KKU32012.1"/>
    </source>
</evidence>